<protein>
    <submittedName>
        <fullName evidence="1">Uncharacterized protein</fullName>
    </submittedName>
</protein>
<dbReference type="EMBL" id="KN824962">
    <property type="protein sequence ID" value="KIK96898.1"/>
    <property type="molecule type" value="Genomic_DNA"/>
</dbReference>
<sequence>MGLREHTKQAPGVDIIKATVNELIECQHANKVLQAHAMHSSTSRDGTKAEKGMFFADLVVITDGYFLDFGNSVMGDFIHDSVSLLCQYLEWELNVDPVIIKEFEMEREMCQYLELGLNIDLLRCLYHLPIVTLDSLDLIVLGELGCLQMFKNI</sequence>
<dbReference type="STRING" id="930991.A0A0D0DT59"/>
<dbReference type="InParanoid" id="A0A0D0DT59"/>
<dbReference type="Proteomes" id="UP000054538">
    <property type="component" value="Unassembled WGS sequence"/>
</dbReference>
<evidence type="ECO:0000313" key="2">
    <source>
        <dbReference type="Proteomes" id="UP000054538"/>
    </source>
</evidence>
<accession>A0A0D0DT59</accession>
<evidence type="ECO:0000313" key="1">
    <source>
        <dbReference type="EMBL" id="KIK96898.1"/>
    </source>
</evidence>
<name>A0A0D0DT59_9AGAM</name>
<organism evidence="1 2">
    <name type="scientific">Paxillus rubicundulus Ve08.2h10</name>
    <dbReference type="NCBI Taxonomy" id="930991"/>
    <lineage>
        <taxon>Eukaryota</taxon>
        <taxon>Fungi</taxon>
        <taxon>Dikarya</taxon>
        <taxon>Basidiomycota</taxon>
        <taxon>Agaricomycotina</taxon>
        <taxon>Agaricomycetes</taxon>
        <taxon>Agaricomycetidae</taxon>
        <taxon>Boletales</taxon>
        <taxon>Paxilineae</taxon>
        <taxon>Paxillaceae</taxon>
        <taxon>Paxillus</taxon>
    </lineage>
</organism>
<dbReference type="AlphaFoldDB" id="A0A0D0DT59"/>
<keyword evidence="2" id="KW-1185">Reference proteome</keyword>
<reference evidence="1 2" key="1">
    <citation type="submission" date="2014-04" db="EMBL/GenBank/DDBJ databases">
        <authorList>
            <consortium name="DOE Joint Genome Institute"/>
            <person name="Kuo A."/>
            <person name="Kohler A."/>
            <person name="Jargeat P."/>
            <person name="Nagy L.G."/>
            <person name="Floudas D."/>
            <person name="Copeland A."/>
            <person name="Barry K.W."/>
            <person name="Cichocki N."/>
            <person name="Veneault-Fourrey C."/>
            <person name="LaButti K."/>
            <person name="Lindquist E.A."/>
            <person name="Lipzen A."/>
            <person name="Lundell T."/>
            <person name="Morin E."/>
            <person name="Murat C."/>
            <person name="Sun H."/>
            <person name="Tunlid A."/>
            <person name="Henrissat B."/>
            <person name="Grigoriev I.V."/>
            <person name="Hibbett D.S."/>
            <person name="Martin F."/>
            <person name="Nordberg H.P."/>
            <person name="Cantor M.N."/>
            <person name="Hua S.X."/>
        </authorList>
    </citation>
    <scope>NUCLEOTIDE SEQUENCE [LARGE SCALE GENOMIC DNA]</scope>
    <source>
        <strain evidence="1 2">Ve08.2h10</strain>
    </source>
</reference>
<dbReference type="HOGENOM" id="CLU_1713882_0_0_1"/>
<dbReference type="OrthoDB" id="2687443at2759"/>
<reference evidence="2" key="2">
    <citation type="submission" date="2015-01" db="EMBL/GenBank/DDBJ databases">
        <title>Evolutionary Origins and Diversification of the Mycorrhizal Mutualists.</title>
        <authorList>
            <consortium name="DOE Joint Genome Institute"/>
            <consortium name="Mycorrhizal Genomics Consortium"/>
            <person name="Kohler A."/>
            <person name="Kuo A."/>
            <person name="Nagy L.G."/>
            <person name="Floudas D."/>
            <person name="Copeland A."/>
            <person name="Barry K.W."/>
            <person name="Cichocki N."/>
            <person name="Veneault-Fourrey C."/>
            <person name="LaButti K."/>
            <person name="Lindquist E.A."/>
            <person name="Lipzen A."/>
            <person name="Lundell T."/>
            <person name="Morin E."/>
            <person name="Murat C."/>
            <person name="Riley R."/>
            <person name="Ohm R."/>
            <person name="Sun H."/>
            <person name="Tunlid A."/>
            <person name="Henrissat B."/>
            <person name="Grigoriev I.V."/>
            <person name="Hibbett D.S."/>
            <person name="Martin F."/>
        </authorList>
    </citation>
    <scope>NUCLEOTIDE SEQUENCE [LARGE SCALE GENOMIC DNA]</scope>
    <source>
        <strain evidence="2">Ve08.2h10</strain>
    </source>
</reference>
<proteinExistence type="predicted"/>
<gene>
    <name evidence="1" type="ORF">PAXRUDRAFT_24880</name>
</gene>